<accession>A0ACA9NP38</accession>
<comment type="caution">
    <text evidence="1">The sequence shown here is derived from an EMBL/GenBank/DDBJ whole genome shotgun (WGS) entry which is preliminary data.</text>
</comment>
<feature type="non-terminal residue" evidence="1">
    <location>
        <position position="1006"/>
    </location>
</feature>
<sequence length="1006" mass="103383">SKLVVASRSVVTTWDVERIVRGETSPTHSFTIDQSSIVDVQANTGDNPGLVAILTTSNSPENPSVVVLYNCVTNTEVVRWSGLIREGNAPLASKQIAIGISSGDILQYSPTEPAVAKGTIPRVQSPNLNGTVPYLLQWLSNNIFHIVYAEPKPEGVMEEHLPDQYNYIVQFDKRTNHVTDIWIDLPWEPYGLARDPGHQVSSLRDWGRFKYLCFVNDAHANDVGIIGCIGDSTNAEDAGTWSKISLGEDSITFPLSSDMDDTSLIGMAMDLSAKTKLLASNQANGDDPAIPPAPILYLYTNDCVVVAFHVVNEDPVPYPGMATAAGAAFDQDMDVGTSQNTAANSERMSTAAPTPGHLGKVDLDLVLALPPNLGHQVSDQLLVSVYQTHCHALANNLLAQSPFAAAAAAAANPASSGPTLGFGAFASAKPTFGQSGFGSTPSNSTAGTTTSAFGSSGFASFANNKPAFGQSSFGATSSTSATDKGKTETPPNPFGANKPAAPAFGQSSFGAPSTSASTEQAKPASTGFGGSTTPAPTQSAFGAPTALGASTFKVGSGFGAFSNQNTGGGFSAFSNNPKPIDSQSKPGAFGGAVAQAPATGGPAKSGSDAAATPGQPKFGQSAFGQSSFGQTAFGQSSFGQSAFGTAAKSPFATAASSAPRASSSTGSGFSAFASSGTGFGSVAATKSDTKTPAYLQGSSDSLKPATEPALGPSQKNSTGAAPKSMFGSNAAVSQPGFGARGTREKTDQEDDEDNTTGAKEKFPEEDADKLEPVTRYNGPGLFAVKSDEKGPSSSGLGGLDLKEINSSTSSSQLAFGKKIAPSDAAASATAAFKPTQATAPSSTTPASSPTPAAPMPSLLSRIGPSRAESAFSSTPTKGNPSTSQQTEEEPGSEEEPEGSVDLEDDVDDFLEDDGLEGNQTQPAAESKPTSTTPLFNPFGRGPSAVAPVTPSTSKGTDISRVASDKPTERETTKGQTIPSELPPRLLPQEMQRQQRLEDQAPRLSHL</sequence>
<protein>
    <submittedName>
        <fullName evidence="1">11092_t:CDS:1</fullName>
    </submittedName>
</protein>
<dbReference type="EMBL" id="CAJVPT010023782">
    <property type="protein sequence ID" value="CAG8667217.1"/>
    <property type="molecule type" value="Genomic_DNA"/>
</dbReference>
<gene>
    <name evidence="1" type="ORF">ACOLOM_LOCUS8811</name>
</gene>
<evidence type="ECO:0000313" key="1">
    <source>
        <dbReference type="EMBL" id="CAG8667217.1"/>
    </source>
</evidence>
<name>A0ACA9NP38_9GLOM</name>
<evidence type="ECO:0000313" key="2">
    <source>
        <dbReference type="Proteomes" id="UP000789525"/>
    </source>
</evidence>
<feature type="non-terminal residue" evidence="1">
    <location>
        <position position="1"/>
    </location>
</feature>
<organism evidence="1 2">
    <name type="scientific">Acaulospora colombiana</name>
    <dbReference type="NCBI Taxonomy" id="27376"/>
    <lineage>
        <taxon>Eukaryota</taxon>
        <taxon>Fungi</taxon>
        <taxon>Fungi incertae sedis</taxon>
        <taxon>Mucoromycota</taxon>
        <taxon>Glomeromycotina</taxon>
        <taxon>Glomeromycetes</taxon>
        <taxon>Diversisporales</taxon>
        <taxon>Acaulosporaceae</taxon>
        <taxon>Acaulospora</taxon>
    </lineage>
</organism>
<dbReference type="Proteomes" id="UP000789525">
    <property type="component" value="Unassembled WGS sequence"/>
</dbReference>
<proteinExistence type="predicted"/>
<reference evidence="1" key="1">
    <citation type="submission" date="2021-06" db="EMBL/GenBank/DDBJ databases">
        <authorList>
            <person name="Kallberg Y."/>
            <person name="Tangrot J."/>
            <person name="Rosling A."/>
        </authorList>
    </citation>
    <scope>NUCLEOTIDE SEQUENCE</scope>
    <source>
        <strain evidence="1">CL356</strain>
    </source>
</reference>
<keyword evidence="2" id="KW-1185">Reference proteome</keyword>